<proteinExistence type="predicted"/>
<name>A0A392N3L1_9FABA</name>
<evidence type="ECO:0000313" key="1">
    <source>
        <dbReference type="EMBL" id="MCH93558.1"/>
    </source>
</evidence>
<accession>A0A392N3L1</accession>
<dbReference type="Proteomes" id="UP000265520">
    <property type="component" value="Unassembled WGS sequence"/>
</dbReference>
<reference evidence="1 2" key="1">
    <citation type="journal article" date="2018" name="Front. Plant Sci.">
        <title>Red Clover (Trifolium pratense) and Zigzag Clover (T. medium) - A Picture of Genomic Similarities and Differences.</title>
        <authorList>
            <person name="Dluhosova J."/>
            <person name="Istvanek J."/>
            <person name="Nedelnik J."/>
            <person name="Repkova J."/>
        </authorList>
    </citation>
    <scope>NUCLEOTIDE SEQUENCE [LARGE SCALE GENOMIC DNA]</scope>
    <source>
        <strain evidence="2">cv. 10/8</strain>
        <tissue evidence="1">Leaf</tissue>
    </source>
</reference>
<protein>
    <submittedName>
        <fullName evidence="1">Uncharacterized protein</fullName>
    </submittedName>
</protein>
<dbReference type="EMBL" id="LXQA010025228">
    <property type="protein sequence ID" value="MCH93558.1"/>
    <property type="molecule type" value="Genomic_DNA"/>
</dbReference>
<comment type="caution">
    <text evidence="1">The sequence shown here is derived from an EMBL/GenBank/DDBJ whole genome shotgun (WGS) entry which is preliminary data.</text>
</comment>
<keyword evidence="2" id="KW-1185">Reference proteome</keyword>
<sequence>MLKVELMVELSSVELMVELKAGLSLARRRMNSCSRLAEHVERGAHG</sequence>
<dbReference type="AlphaFoldDB" id="A0A392N3L1"/>
<evidence type="ECO:0000313" key="2">
    <source>
        <dbReference type="Proteomes" id="UP000265520"/>
    </source>
</evidence>
<gene>
    <name evidence="1" type="ORF">A2U01_0014510</name>
</gene>
<organism evidence="1 2">
    <name type="scientific">Trifolium medium</name>
    <dbReference type="NCBI Taxonomy" id="97028"/>
    <lineage>
        <taxon>Eukaryota</taxon>
        <taxon>Viridiplantae</taxon>
        <taxon>Streptophyta</taxon>
        <taxon>Embryophyta</taxon>
        <taxon>Tracheophyta</taxon>
        <taxon>Spermatophyta</taxon>
        <taxon>Magnoliopsida</taxon>
        <taxon>eudicotyledons</taxon>
        <taxon>Gunneridae</taxon>
        <taxon>Pentapetalae</taxon>
        <taxon>rosids</taxon>
        <taxon>fabids</taxon>
        <taxon>Fabales</taxon>
        <taxon>Fabaceae</taxon>
        <taxon>Papilionoideae</taxon>
        <taxon>50 kb inversion clade</taxon>
        <taxon>NPAAA clade</taxon>
        <taxon>Hologalegina</taxon>
        <taxon>IRL clade</taxon>
        <taxon>Trifolieae</taxon>
        <taxon>Trifolium</taxon>
    </lineage>
</organism>